<proteinExistence type="predicted"/>
<comment type="caution">
    <text evidence="1">The sequence shown here is derived from an EMBL/GenBank/DDBJ whole genome shotgun (WGS) entry which is preliminary data.</text>
</comment>
<dbReference type="Proteomes" id="UP001190700">
    <property type="component" value="Unassembled WGS sequence"/>
</dbReference>
<gene>
    <name evidence="1" type="ORF">CYMTET_50917</name>
</gene>
<reference evidence="1 2" key="1">
    <citation type="journal article" date="2015" name="Genome Biol. Evol.">
        <title>Comparative Genomics of a Bacterivorous Green Alga Reveals Evolutionary Causalities and Consequences of Phago-Mixotrophic Mode of Nutrition.</title>
        <authorList>
            <person name="Burns J.A."/>
            <person name="Paasch A."/>
            <person name="Narechania A."/>
            <person name="Kim E."/>
        </authorList>
    </citation>
    <scope>NUCLEOTIDE SEQUENCE [LARGE SCALE GENOMIC DNA]</scope>
    <source>
        <strain evidence="1 2">PLY_AMNH</strain>
    </source>
</reference>
<dbReference type="AlphaFoldDB" id="A0AAE0BNR4"/>
<evidence type="ECO:0000313" key="1">
    <source>
        <dbReference type="EMBL" id="KAK3239135.1"/>
    </source>
</evidence>
<name>A0AAE0BNR4_9CHLO</name>
<sequence>METRIKAKRTLLKESDLDSSLRLADAVRNSPTVRTPPVPAPPAPAQDELPAMVQARQKFEDVKAIVNAIYSKGRHRKWAKVIKQHALGEIITAGLDSDVFDLDDPTLVVHRSINELVYDTLGYIVEPDSVAYGYLLGTHDVSDRDGRRALADLVKGAADWTPTATTRKQQLWESLDPDFYAAIRVRYPRLVDLQHVSLAELSDLVASVYVAWSSSQAQQGGTAGTAASAAVPP</sequence>
<protein>
    <submittedName>
        <fullName evidence="1">Uncharacterized protein</fullName>
    </submittedName>
</protein>
<accession>A0AAE0BNR4</accession>
<organism evidence="1 2">
    <name type="scientific">Cymbomonas tetramitiformis</name>
    <dbReference type="NCBI Taxonomy" id="36881"/>
    <lineage>
        <taxon>Eukaryota</taxon>
        <taxon>Viridiplantae</taxon>
        <taxon>Chlorophyta</taxon>
        <taxon>Pyramimonadophyceae</taxon>
        <taxon>Pyramimonadales</taxon>
        <taxon>Pyramimonadaceae</taxon>
        <taxon>Cymbomonas</taxon>
    </lineage>
</organism>
<evidence type="ECO:0000313" key="2">
    <source>
        <dbReference type="Proteomes" id="UP001190700"/>
    </source>
</evidence>
<dbReference type="EMBL" id="LGRX02034019">
    <property type="protein sequence ID" value="KAK3239135.1"/>
    <property type="molecule type" value="Genomic_DNA"/>
</dbReference>
<keyword evidence="2" id="KW-1185">Reference proteome</keyword>
<feature type="non-terminal residue" evidence="1">
    <location>
        <position position="233"/>
    </location>
</feature>